<evidence type="ECO:0008006" key="3">
    <source>
        <dbReference type="Google" id="ProtNLM"/>
    </source>
</evidence>
<organism evidence="1 2">
    <name type="scientific">Dyadobacter luteus</name>
    <dbReference type="NCBI Taxonomy" id="2259619"/>
    <lineage>
        <taxon>Bacteria</taxon>
        <taxon>Pseudomonadati</taxon>
        <taxon>Bacteroidota</taxon>
        <taxon>Cytophagia</taxon>
        <taxon>Cytophagales</taxon>
        <taxon>Spirosomataceae</taxon>
        <taxon>Dyadobacter</taxon>
    </lineage>
</organism>
<evidence type="ECO:0000313" key="1">
    <source>
        <dbReference type="EMBL" id="REA58049.1"/>
    </source>
</evidence>
<dbReference type="AlphaFoldDB" id="A0A3D8Y5X0"/>
<comment type="caution">
    <text evidence="1">The sequence shown here is derived from an EMBL/GenBank/DDBJ whole genome shotgun (WGS) entry which is preliminary data.</text>
</comment>
<name>A0A3D8Y5X0_9BACT</name>
<keyword evidence="2" id="KW-1185">Reference proteome</keyword>
<reference evidence="1 2" key="1">
    <citation type="submission" date="2018-07" db="EMBL/GenBank/DDBJ databases">
        <title>Dyadobacter roseus sp. nov., isolated from rose rhizosphere soil.</title>
        <authorList>
            <person name="Chen L."/>
        </authorList>
    </citation>
    <scope>NUCLEOTIDE SEQUENCE [LARGE SCALE GENOMIC DNA]</scope>
    <source>
        <strain evidence="1 2">RS19</strain>
    </source>
</reference>
<dbReference type="Pfam" id="PF14298">
    <property type="entry name" value="DUF4374"/>
    <property type="match status" value="1"/>
</dbReference>
<proteinExistence type="predicted"/>
<evidence type="ECO:0000313" key="2">
    <source>
        <dbReference type="Proteomes" id="UP000256373"/>
    </source>
</evidence>
<dbReference type="InterPro" id="IPR025401">
    <property type="entry name" value="DUF4374"/>
</dbReference>
<gene>
    <name evidence="1" type="ORF">DSL64_21940</name>
</gene>
<sequence length="440" mass="48288">MTSLIIIMLLRERVETNLSQVLTINYLLLILFKMKTNRFILGMFALGMLGFTSCSSDKEETGGNVEPTGKSKYVFVAYSVGSTGSESAPYIITADSLTGGKVNLVNGVETDAYSFVPQNNKLFAAVWGDQGPVTPYGLDSKGNVVKIGNTVNAPTAAIYNAVGTDSWVGGSWSGTPTSPGATIFRFDANNLVLSGRNTIDMSKMAIGTEWPTWYGVFEAGNNMLFLPYELSPTETGVTETKFRDSTWVLAVTYPGLEFKKIIRDGRTGPIGSWFGMHGMKQIEDGDVYAYSTAVKSKNPSAIVRIKKDTEVFDQSYFFNLEAKSGGLKVSRGDYVGNGKFLMSFFINAKEVEEWTGRTKLAIVDVKAQTITWVTGVPEHAQMGYKQKTFVEADKNTIRYVMKDDAGKHYVYNINASTATGTRGLEFENISDVTTISKIEY</sequence>
<accession>A0A3D8Y5X0</accession>
<dbReference type="Proteomes" id="UP000256373">
    <property type="component" value="Unassembled WGS sequence"/>
</dbReference>
<dbReference type="EMBL" id="QNUL01000023">
    <property type="protein sequence ID" value="REA58049.1"/>
    <property type="molecule type" value="Genomic_DNA"/>
</dbReference>
<protein>
    <recommendedName>
        <fullName evidence="3">DUF4374 domain-containing protein</fullName>
    </recommendedName>
</protein>